<dbReference type="AlphaFoldDB" id="A0A146FKC9"/>
<feature type="region of interest" description="Disordered" evidence="1">
    <location>
        <begin position="1"/>
        <end position="24"/>
    </location>
</feature>
<sequence>MSPLHSERKGLAVNEGSAAGGSDFSHGQEEIVMRQYKFATWKMNPIDLIVEVIINLAQNNALATML</sequence>
<accession>A0A146FKC9</accession>
<gene>
    <name evidence="2" type="ORF">RIB2604_02102340</name>
</gene>
<evidence type="ECO:0000313" key="2">
    <source>
        <dbReference type="EMBL" id="GAT26554.1"/>
    </source>
</evidence>
<evidence type="ECO:0000256" key="1">
    <source>
        <dbReference type="SAM" id="MobiDB-lite"/>
    </source>
</evidence>
<name>A0A146FKC9_ASPKA</name>
<dbReference type="EMBL" id="BCWF01000021">
    <property type="protein sequence ID" value="GAT26554.1"/>
    <property type="molecule type" value="Genomic_DNA"/>
</dbReference>
<evidence type="ECO:0000313" key="3">
    <source>
        <dbReference type="Proteomes" id="UP000075230"/>
    </source>
</evidence>
<reference evidence="3" key="2">
    <citation type="submission" date="2016-02" db="EMBL/GenBank/DDBJ databases">
        <title>Genome sequencing of Aspergillus luchuensis NBRC 4314.</title>
        <authorList>
            <person name="Yamada O."/>
        </authorList>
    </citation>
    <scope>NUCLEOTIDE SEQUENCE [LARGE SCALE GENOMIC DNA]</scope>
    <source>
        <strain evidence="3">RIB 2604</strain>
    </source>
</reference>
<comment type="caution">
    <text evidence="2">The sequence shown here is derived from an EMBL/GenBank/DDBJ whole genome shotgun (WGS) entry which is preliminary data.</text>
</comment>
<protein>
    <submittedName>
        <fullName evidence="2">Similar to An14g04670</fullName>
    </submittedName>
</protein>
<reference evidence="2 3" key="1">
    <citation type="journal article" date="2016" name="DNA Res.">
        <title>Genome sequence of Aspergillus luchuensis NBRC 4314.</title>
        <authorList>
            <person name="Yamada O."/>
            <person name="Machida M."/>
            <person name="Hosoyama A."/>
            <person name="Goto M."/>
            <person name="Takahashi T."/>
            <person name="Futagami T."/>
            <person name="Yamagata Y."/>
            <person name="Takeuchi M."/>
            <person name="Kobayashi T."/>
            <person name="Koike H."/>
            <person name="Abe K."/>
            <person name="Asai K."/>
            <person name="Arita M."/>
            <person name="Fujita N."/>
            <person name="Fukuda K."/>
            <person name="Higa K."/>
            <person name="Horikawa H."/>
            <person name="Ishikawa T."/>
            <person name="Jinno K."/>
            <person name="Kato Y."/>
            <person name="Kirimura K."/>
            <person name="Mizutani O."/>
            <person name="Nakasone K."/>
            <person name="Sano M."/>
            <person name="Shiraishi Y."/>
            <person name="Tsukahara M."/>
            <person name="Gomi K."/>
        </authorList>
    </citation>
    <scope>NUCLEOTIDE SEQUENCE [LARGE SCALE GENOMIC DNA]</scope>
    <source>
        <strain evidence="2 3">RIB 2604</strain>
    </source>
</reference>
<organism evidence="2 3">
    <name type="scientific">Aspergillus kawachii</name>
    <name type="common">White koji mold</name>
    <name type="synonym">Aspergillus awamori var. kawachi</name>
    <dbReference type="NCBI Taxonomy" id="1069201"/>
    <lineage>
        <taxon>Eukaryota</taxon>
        <taxon>Fungi</taxon>
        <taxon>Dikarya</taxon>
        <taxon>Ascomycota</taxon>
        <taxon>Pezizomycotina</taxon>
        <taxon>Eurotiomycetes</taxon>
        <taxon>Eurotiomycetidae</taxon>
        <taxon>Eurotiales</taxon>
        <taxon>Aspergillaceae</taxon>
        <taxon>Aspergillus</taxon>
        <taxon>Aspergillus subgen. Circumdati</taxon>
    </lineage>
</organism>
<dbReference type="Proteomes" id="UP000075230">
    <property type="component" value="Unassembled WGS sequence"/>
</dbReference>
<proteinExistence type="predicted"/>
<feature type="compositionally biased region" description="Basic and acidic residues" evidence="1">
    <location>
        <begin position="1"/>
        <end position="10"/>
    </location>
</feature>